<reference evidence="2 3" key="1">
    <citation type="submission" date="2021-01" db="EMBL/GenBank/DDBJ databases">
        <title>Streptomyces acididurans sp. nov., isolated from a peat swamp forest soil.</title>
        <authorList>
            <person name="Chantavorakit T."/>
            <person name="Duangmal K."/>
        </authorList>
    </citation>
    <scope>NUCLEOTIDE SEQUENCE [LARGE SCALE GENOMIC DNA]</scope>
    <source>
        <strain evidence="2 3">KK5PA1</strain>
    </source>
</reference>
<proteinExistence type="predicted"/>
<evidence type="ECO:0000313" key="3">
    <source>
        <dbReference type="Proteomes" id="UP000749040"/>
    </source>
</evidence>
<keyword evidence="1" id="KW-0472">Membrane</keyword>
<dbReference type="EMBL" id="JADKYB010000018">
    <property type="protein sequence ID" value="MBM9508542.1"/>
    <property type="molecule type" value="Genomic_DNA"/>
</dbReference>
<keyword evidence="1" id="KW-1133">Transmembrane helix</keyword>
<keyword evidence="1" id="KW-0812">Transmembrane</keyword>
<feature type="transmembrane region" description="Helical" evidence="1">
    <location>
        <begin position="98"/>
        <end position="120"/>
    </location>
</feature>
<organism evidence="2 3">
    <name type="scientific">Actinacidiphila acididurans</name>
    <dbReference type="NCBI Taxonomy" id="2784346"/>
    <lineage>
        <taxon>Bacteria</taxon>
        <taxon>Bacillati</taxon>
        <taxon>Actinomycetota</taxon>
        <taxon>Actinomycetes</taxon>
        <taxon>Kitasatosporales</taxon>
        <taxon>Streptomycetaceae</taxon>
        <taxon>Actinacidiphila</taxon>
    </lineage>
</organism>
<gene>
    <name evidence="2" type="ORF">ITX44_29125</name>
</gene>
<comment type="caution">
    <text evidence="2">The sequence shown here is derived from an EMBL/GenBank/DDBJ whole genome shotgun (WGS) entry which is preliminary data.</text>
</comment>
<keyword evidence="3" id="KW-1185">Reference proteome</keyword>
<dbReference type="RefSeq" id="WP_205360648.1">
    <property type="nucleotide sequence ID" value="NZ_JADKYB010000018.1"/>
</dbReference>
<feature type="transmembrane region" description="Helical" evidence="1">
    <location>
        <begin position="126"/>
        <end position="151"/>
    </location>
</feature>
<evidence type="ECO:0000313" key="2">
    <source>
        <dbReference type="EMBL" id="MBM9508542.1"/>
    </source>
</evidence>
<dbReference type="Proteomes" id="UP000749040">
    <property type="component" value="Unassembled WGS sequence"/>
</dbReference>
<evidence type="ECO:0000256" key="1">
    <source>
        <dbReference type="SAM" id="Phobius"/>
    </source>
</evidence>
<feature type="transmembrane region" description="Helical" evidence="1">
    <location>
        <begin position="59"/>
        <end position="86"/>
    </location>
</feature>
<protein>
    <submittedName>
        <fullName evidence="2">Uncharacterized protein</fullName>
    </submittedName>
</protein>
<name>A0ABS2TZP1_9ACTN</name>
<sequence length="191" mass="19956">MVSRREILVRGVRFGVRLGRVGAVVWGALALALGLDSVAAGAVMGDVRGGISDAVWCDAWLVVGALGTLAVAVLIGAAVATVLAVVPEGLLRHAIPRGLLAAFPAAVMWFGEVGIVAVITDVGYGPVLLTVLLTLVPAITAAWCSAALVGLSDEHAWLRKPVPNPVLLLYGFLSRPGLWWPVTRRALKSLW</sequence>
<accession>A0ABS2TZP1</accession>
<feature type="transmembrane region" description="Helical" evidence="1">
    <location>
        <begin position="21"/>
        <end position="44"/>
    </location>
</feature>